<dbReference type="RefSeq" id="WP_095795320.1">
    <property type="nucleotide sequence ID" value="NZ_NSFD01000059.1"/>
</dbReference>
<dbReference type="EMBL" id="NSFD01000059">
    <property type="protein sequence ID" value="PBA23609.1"/>
    <property type="molecule type" value="Genomic_DNA"/>
</dbReference>
<name>A0A2A2ZAW4_MYCAV</name>
<dbReference type="AlphaFoldDB" id="A0A2A2ZAW4"/>
<evidence type="ECO:0000313" key="1">
    <source>
        <dbReference type="EMBL" id="PBA23609.1"/>
    </source>
</evidence>
<sequence>MTNPNDTDAELTALYEKYATHIRPLITQTDDHTWRAQYPGVHWHVTADSEQAAADAISTEALRRLDAGEPDAEPPHDLLIRHLAHPIPGVYALDRELFLHLRTHAGHAETQKAFEEAERRRAAGKSYTMADYLAEHPASKQS</sequence>
<dbReference type="Proteomes" id="UP000217768">
    <property type="component" value="Unassembled WGS sequence"/>
</dbReference>
<organism evidence="1 2">
    <name type="scientific">Mycobacterium avium</name>
    <dbReference type="NCBI Taxonomy" id="1764"/>
    <lineage>
        <taxon>Bacteria</taxon>
        <taxon>Bacillati</taxon>
        <taxon>Actinomycetota</taxon>
        <taxon>Actinomycetes</taxon>
        <taxon>Mycobacteriales</taxon>
        <taxon>Mycobacteriaceae</taxon>
        <taxon>Mycobacterium</taxon>
        <taxon>Mycobacterium avium complex (MAC)</taxon>
    </lineage>
</organism>
<protein>
    <submittedName>
        <fullName evidence="1">Uncharacterized protein</fullName>
    </submittedName>
</protein>
<reference evidence="1 2" key="1">
    <citation type="submission" date="2017-08" db="EMBL/GenBank/DDBJ databases">
        <title>Phylogenetic analysis of Mycobacterium avium complex whole genomes.</title>
        <authorList>
            <person name="Caverly L.J."/>
            <person name="Spilker T."/>
            <person name="Lipuma J."/>
        </authorList>
    </citation>
    <scope>NUCLEOTIDE SEQUENCE [LARGE SCALE GENOMIC DNA]</scope>
    <source>
        <strain evidence="1 2">FLAC0165</strain>
    </source>
</reference>
<accession>A0A2A2ZAW4</accession>
<evidence type="ECO:0000313" key="2">
    <source>
        <dbReference type="Proteomes" id="UP000217768"/>
    </source>
</evidence>
<gene>
    <name evidence="1" type="ORF">CKJ66_27705</name>
</gene>
<comment type="caution">
    <text evidence="1">The sequence shown here is derived from an EMBL/GenBank/DDBJ whole genome shotgun (WGS) entry which is preliminary data.</text>
</comment>
<proteinExistence type="predicted"/>